<dbReference type="GO" id="GO:0004674">
    <property type="term" value="F:protein serine/threonine kinase activity"/>
    <property type="evidence" value="ECO:0007669"/>
    <property type="project" value="UniProtKB-KW"/>
</dbReference>
<evidence type="ECO:0000313" key="3">
    <source>
        <dbReference type="EMBL" id="QWF71050.1"/>
    </source>
</evidence>
<dbReference type="InterPro" id="IPR036890">
    <property type="entry name" value="HATPase_C_sf"/>
</dbReference>
<evidence type="ECO:0000256" key="1">
    <source>
        <dbReference type="ARBA" id="ARBA00022527"/>
    </source>
</evidence>
<protein>
    <submittedName>
        <fullName evidence="3">ATP-binding protein</fullName>
    </submittedName>
</protein>
<dbReference type="Pfam" id="PF13581">
    <property type="entry name" value="HATPase_c_2"/>
    <property type="match status" value="1"/>
</dbReference>
<dbReference type="PANTHER" id="PTHR35526">
    <property type="entry name" value="ANTI-SIGMA-F FACTOR RSBW-RELATED"/>
    <property type="match status" value="1"/>
</dbReference>
<evidence type="ECO:0000259" key="2">
    <source>
        <dbReference type="Pfam" id="PF13581"/>
    </source>
</evidence>
<dbReference type="CDD" id="cd16936">
    <property type="entry name" value="HATPase_RsbW-like"/>
    <property type="match status" value="1"/>
</dbReference>
<feature type="domain" description="Histidine kinase/HSP90-like ATPase" evidence="2">
    <location>
        <begin position="9"/>
        <end position="138"/>
    </location>
</feature>
<keyword evidence="3" id="KW-0547">Nucleotide-binding</keyword>
<dbReference type="SUPFAM" id="SSF55874">
    <property type="entry name" value="ATPase domain of HSP90 chaperone/DNA topoisomerase II/histidine kinase"/>
    <property type="match status" value="1"/>
</dbReference>
<dbReference type="Proteomes" id="UP000676649">
    <property type="component" value="Chromosome"/>
</dbReference>
<keyword evidence="4" id="KW-1185">Reference proteome</keyword>
<accession>A0A975MNJ2</accession>
<proteinExistence type="predicted"/>
<keyword evidence="1" id="KW-0808">Transferase</keyword>
<dbReference type="RefSeq" id="WP_215582608.1">
    <property type="nucleotide sequence ID" value="NZ_CP073754.1"/>
</dbReference>
<dbReference type="EMBL" id="CP073754">
    <property type="protein sequence ID" value="QWF71050.1"/>
    <property type="molecule type" value="Genomic_DNA"/>
</dbReference>
<keyword evidence="1" id="KW-0418">Kinase</keyword>
<dbReference type="KEGG" id="mpad:KEF85_00680"/>
<name>A0A975MNJ2_9GAMM</name>
<reference evidence="3" key="1">
    <citation type="submission" date="2021-04" db="EMBL/GenBank/DDBJ databases">
        <title>Draft genome sequence data of methanotrophic Methylovulum sp. strain S1L and Methylomonas sp. strain S2AM isolated from boreal lake water columns.</title>
        <authorList>
            <person name="Rissanen A.J."/>
            <person name="Mangayil R."/>
            <person name="Svenning M.M."/>
            <person name="Khanongnuch R."/>
        </authorList>
    </citation>
    <scope>NUCLEOTIDE SEQUENCE</scope>
    <source>
        <strain evidence="3">S2AM</strain>
    </source>
</reference>
<evidence type="ECO:0000313" key="4">
    <source>
        <dbReference type="Proteomes" id="UP000676649"/>
    </source>
</evidence>
<keyword evidence="3" id="KW-0067">ATP-binding</keyword>
<dbReference type="AlphaFoldDB" id="A0A975MNJ2"/>
<dbReference type="InterPro" id="IPR050267">
    <property type="entry name" value="Anti-sigma-factor_SerPK"/>
</dbReference>
<organism evidence="3 4">
    <name type="scientific">Methylomonas paludis</name>
    <dbReference type="NCBI Taxonomy" id="1173101"/>
    <lineage>
        <taxon>Bacteria</taxon>
        <taxon>Pseudomonadati</taxon>
        <taxon>Pseudomonadota</taxon>
        <taxon>Gammaproteobacteria</taxon>
        <taxon>Methylococcales</taxon>
        <taxon>Methylococcaceae</taxon>
        <taxon>Methylomonas</taxon>
    </lineage>
</organism>
<dbReference type="PANTHER" id="PTHR35526:SF3">
    <property type="entry name" value="ANTI-SIGMA-F FACTOR RSBW"/>
    <property type="match status" value="1"/>
</dbReference>
<gene>
    <name evidence="3" type="ORF">KEF85_00680</name>
</gene>
<dbReference type="GO" id="GO:0005524">
    <property type="term" value="F:ATP binding"/>
    <property type="evidence" value="ECO:0007669"/>
    <property type="project" value="UniProtKB-KW"/>
</dbReference>
<keyword evidence="1" id="KW-0723">Serine/threonine-protein kinase</keyword>
<dbReference type="Gene3D" id="3.30.565.10">
    <property type="entry name" value="Histidine kinase-like ATPase, C-terminal domain"/>
    <property type="match status" value="1"/>
</dbReference>
<sequence length="141" mass="15687">MNKINFSIANDLADVRLLGLCIRSVSSFGFIPEQCAEIELAVVEAVNNVIEHAYSDLEKAIVKVIYTLFEDKAVIEVIDYGQAMQPGVLVESGQEFSFDIENLYALPESGMGLMLIKNCMSEVRYSSADSCNRLILTKLRQ</sequence>
<dbReference type="InterPro" id="IPR003594">
    <property type="entry name" value="HATPase_dom"/>
</dbReference>